<dbReference type="AlphaFoldDB" id="A0A9P1BXY2"/>
<comment type="caution">
    <text evidence="1">The sequence shown here is derived from an EMBL/GenBank/DDBJ whole genome shotgun (WGS) entry which is preliminary data.</text>
</comment>
<organism evidence="1">
    <name type="scientific">Cladocopium goreaui</name>
    <dbReference type="NCBI Taxonomy" id="2562237"/>
    <lineage>
        <taxon>Eukaryota</taxon>
        <taxon>Sar</taxon>
        <taxon>Alveolata</taxon>
        <taxon>Dinophyceae</taxon>
        <taxon>Suessiales</taxon>
        <taxon>Symbiodiniaceae</taxon>
        <taxon>Cladocopium</taxon>
    </lineage>
</organism>
<proteinExistence type="predicted"/>
<dbReference type="SUPFAM" id="SSF88697">
    <property type="entry name" value="PUA domain-like"/>
    <property type="match status" value="1"/>
</dbReference>
<evidence type="ECO:0000313" key="2">
    <source>
        <dbReference type="EMBL" id="CAL1134901.1"/>
    </source>
</evidence>
<dbReference type="InterPro" id="IPR015947">
    <property type="entry name" value="PUA-like_sf"/>
</dbReference>
<accession>A0A9P1BXY2</accession>
<evidence type="ECO:0000313" key="3">
    <source>
        <dbReference type="EMBL" id="CAL4768838.1"/>
    </source>
</evidence>
<reference evidence="2" key="2">
    <citation type="submission" date="2024-04" db="EMBL/GenBank/DDBJ databases">
        <authorList>
            <person name="Chen Y."/>
            <person name="Shah S."/>
            <person name="Dougan E. K."/>
            <person name="Thang M."/>
            <person name="Chan C."/>
        </authorList>
    </citation>
    <scope>NUCLEOTIDE SEQUENCE [LARGE SCALE GENOMIC DNA]</scope>
</reference>
<evidence type="ECO:0000313" key="1">
    <source>
        <dbReference type="EMBL" id="CAI3981526.1"/>
    </source>
</evidence>
<dbReference type="Proteomes" id="UP001152797">
    <property type="component" value="Unassembled WGS sequence"/>
</dbReference>
<dbReference type="EMBL" id="CAMXCT020000641">
    <property type="protein sequence ID" value="CAL1134901.1"/>
    <property type="molecule type" value="Genomic_DNA"/>
</dbReference>
<sequence length="357" mass="40598">MDDGARCGRCRRLFFFLGIGLWAVSTCLPAFVTPRGQWACPARRVSQRLALLPQSSEWLPVVNSPTVETTDENITVLPVFPLSSVYWPGSEATLQIIDPAYRKMYDDILMSGSRRFVVTFTRSLPGGRVRYADMEEGDRRLFRIGSLLYLTDLEEVSGQTDGHVKYVAKHEVQGRVQLLRLLNPSALFETDGKGNKVNYLRAEARILPEEKNPGEDGEESWRSELLDSWQDFQSLAQKFEEPHIAGDFFSKVAPRVSSGILAAAWQQLQVQTQLVRRQKRAMEEVKKIIEEGRMSQKEALELVFQKAGPLDLGWDFWEQLLPLLAANSWQRGELLLGLVREELKLAKTRFALKEALK</sequence>
<dbReference type="EMBL" id="CAMXCT010000641">
    <property type="protein sequence ID" value="CAI3981526.1"/>
    <property type="molecule type" value="Genomic_DNA"/>
</dbReference>
<dbReference type="OrthoDB" id="44735at2759"/>
<protein>
    <submittedName>
        <fullName evidence="3">Serine/threonine/tyrosine-interacting protein B</fullName>
    </submittedName>
</protein>
<reference evidence="1" key="1">
    <citation type="submission" date="2022-10" db="EMBL/GenBank/DDBJ databases">
        <authorList>
            <person name="Chen Y."/>
            <person name="Dougan E. K."/>
            <person name="Chan C."/>
            <person name="Rhodes N."/>
            <person name="Thang M."/>
        </authorList>
    </citation>
    <scope>NUCLEOTIDE SEQUENCE</scope>
</reference>
<dbReference type="EMBL" id="CAMXCT030000641">
    <property type="protein sequence ID" value="CAL4768838.1"/>
    <property type="molecule type" value="Genomic_DNA"/>
</dbReference>
<dbReference type="PANTHER" id="PTHR46732:SF8">
    <property type="entry name" value="ATP-DEPENDENT PROTEASE LA (LON) DOMAIN PROTEIN"/>
    <property type="match status" value="1"/>
</dbReference>
<evidence type="ECO:0000313" key="4">
    <source>
        <dbReference type="Proteomes" id="UP001152797"/>
    </source>
</evidence>
<gene>
    <name evidence="1" type="ORF">C1SCF055_LOCUS9305</name>
</gene>
<dbReference type="PANTHER" id="PTHR46732">
    <property type="entry name" value="ATP-DEPENDENT PROTEASE LA (LON) DOMAIN PROTEIN"/>
    <property type="match status" value="1"/>
</dbReference>
<name>A0A9P1BXY2_9DINO</name>
<keyword evidence="4" id="KW-1185">Reference proteome</keyword>
<dbReference type="InterPro" id="IPR046336">
    <property type="entry name" value="Lon_prtase_N_sf"/>
</dbReference>
<dbReference type="Gene3D" id="2.30.130.40">
    <property type="entry name" value="LON domain-like"/>
    <property type="match status" value="1"/>
</dbReference>